<comment type="caution">
    <text evidence="6">Lacks conserved residue(s) required for the propagation of feature annotation.</text>
</comment>
<feature type="region of interest" description="Disordered" evidence="7">
    <location>
        <begin position="74"/>
        <end position="117"/>
    </location>
</feature>
<dbReference type="PANTHER" id="PTHR10183:SF419">
    <property type="entry name" value="CALPAIN CLP-1"/>
    <property type="match status" value="1"/>
</dbReference>
<dbReference type="InterPro" id="IPR022684">
    <property type="entry name" value="Calpain_cysteine_protease"/>
</dbReference>
<dbReference type="InterPro" id="IPR038765">
    <property type="entry name" value="Papain-like_cys_pep_sf"/>
</dbReference>
<keyword evidence="9" id="KW-1185">Reference proteome</keyword>
<evidence type="ECO:0000256" key="1">
    <source>
        <dbReference type="ARBA" id="ARBA00007623"/>
    </source>
</evidence>
<feature type="compositionally biased region" description="Basic and acidic residues" evidence="7">
    <location>
        <begin position="76"/>
        <end position="88"/>
    </location>
</feature>
<dbReference type="GO" id="GO:0005737">
    <property type="term" value="C:cytoplasm"/>
    <property type="evidence" value="ECO:0007669"/>
    <property type="project" value="TreeGrafter"/>
</dbReference>
<comment type="similarity">
    <text evidence="1">Belongs to the peptidase C2 family.</text>
</comment>
<dbReference type="SMART" id="SM00230">
    <property type="entry name" value="CysPc"/>
    <property type="match status" value="1"/>
</dbReference>
<sequence length="565" mass="61551">MAVRTSEEFKKVHIQSEEFNGLIGTFAGDLIQKKVGGRKGEVLGTLANNILSSPKHNSTSKSAELANLLSSLLNKGSKDKSRPSKSDENDTSYPTNIPTSPYSNSAYPAQNHPTGYPSQNYNAYSNIGDPQAGYFPSSAGGYNPPASNYGTNVSNSGPRPIGFIMPGNEGPFYPGNQPNYGASGATNYPSAYPDASSPYSSVPTNNSSYNPNVADPSTRSQQLTGYIPGGGYGYERDIGQVRHQEEQGRHGQSIGGRIEGMIDRFAKSSVKEGGSFNVRDIVGGAISSGGSNVEHLIGSLIGGGGDRGKYNGGGSNIKPDQTFKGGMVEIVGNLIGEAAHRFLGVNPITGKIIGSIAGNVLFNLGGKDNTLGNIGKVVLDNIVTGKFHRKVDPYLKPQPSPTPGEPVRVGHAQHFHDLRNRCLRERRLFEDNEFPANDQSLYYSKRPSVRIEWLRPGQIIHDPQLIAEGHSRFDVIQGELGNCWFMAAAANLTLRDELFYRVVPPDQSFTDNYAGIFHFQFWQYGHWVDVVIDDRLPTYNGKLVYMHSRDNNEFWSALLERPMPN</sequence>
<evidence type="ECO:0000256" key="3">
    <source>
        <dbReference type="ARBA" id="ARBA00022801"/>
    </source>
</evidence>
<dbReference type="PRINTS" id="PR00704">
    <property type="entry name" value="CALPAIN"/>
</dbReference>
<dbReference type="Proteomes" id="UP000887574">
    <property type="component" value="Unplaced"/>
</dbReference>
<dbReference type="PROSITE" id="PS50203">
    <property type="entry name" value="CALPAIN_CAT"/>
    <property type="match status" value="1"/>
</dbReference>
<feature type="compositionally biased region" description="Polar residues" evidence="7">
    <location>
        <begin position="91"/>
        <end position="117"/>
    </location>
</feature>
<evidence type="ECO:0000256" key="6">
    <source>
        <dbReference type="PROSITE-ProRule" id="PRU00239"/>
    </source>
</evidence>
<dbReference type="PANTHER" id="PTHR10183">
    <property type="entry name" value="CALPAIN"/>
    <property type="match status" value="1"/>
</dbReference>
<evidence type="ECO:0000313" key="10">
    <source>
        <dbReference type="WBParaSite" id="jg13813"/>
    </source>
</evidence>
<dbReference type="SUPFAM" id="SSF54001">
    <property type="entry name" value="Cysteine proteinases"/>
    <property type="match status" value="1"/>
</dbReference>
<feature type="active site" evidence="5">
    <location>
        <position position="483"/>
    </location>
</feature>
<proteinExistence type="inferred from homology"/>
<evidence type="ECO:0000256" key="7">
    <source>
        <dbReference type="SAM" id="MobiDB-lite"/>
    </source>
</evidence>
<dbReference type="InterPro" id="IPR001300">
    <property type="entry name" value="Peptidase_C2_calpain_cat"/>
</dbReference>
<keyword evidence="4" id="KW-0788">Thiol protease</keyword>
<name>A0A915CZ70_9BILA</name>
<dbReference type="CDD" id="cd00044">
    <property type="entry name" value="CysPc"/>
    <property type="match status" value="1"/>
</dbReference>
<dbReference type="GO" id="GO:0004198">
    <property type="term" value="F:calcium-dependent cysteine-type endopeptidase activity"/>
    <property type="evidence" value="ECO:0007669"/>
    <property type="project" value="InterPro"/>
</dbReference>
<evidence type="ECO:0000313" key="9">
    <source>
        <dbReference type="Proteomes" id="UP000887574"/>
    </source>
</evidence>
<reference evidence="10" key="1">
    <citation type="submission" date="2022-11" db="UniProtKB">
        <authorList>
            <consortium name="WormBaseParasite"/>
        </authorList>
    </citation>
    <scope>IDENTIFICATION</scope>
</reference>
<feature type="domain" description="Calpain catalytic" evidence="8">
    <location>
        <begin position="428"/>
        <end position="565"/>
    </location>
</feature>
<dbReference type="PROSITE" id="PS00139">
    <property type="entry name" value="THIOL_PROTEASE_CYS"/>
    <property type="match status" value="1"/>
</dbReference>
<dbReference type="Pfam" id="PF00648">
    <property type="entry name" value="Peptidase_C2"/>
    <property type="match status" value="1"/>
</dbReference>
<evidence type="ECO:0000256" key="5">
    <source>
        <dbReference type="PIRSR" id="PIRSR622684-1"/>
    </source>
</evidence>
<protein>
    <submittedName>
        <fullName evidence="10">Calpain catalytic domain-containing protein</fullName>
    </submittedName>
</protein>
<evidence type="ECO:0000256" key="2">
    <source>
        <dbReference type="ARBA" id="ARBA00022670"/>
    </source>
</evidence>
<keyword evidence="2" id="KW-0645">Protease</keyword>
<evidence type="ECO:0000259" key="8">
    <source>
        <dbReference type="PROSITE" id="PS50203"/>
    </source>
</evidence>
<dbReference type="InterPro" id="IPR000169">
    <property type="entry name" value="Pept_cys_AS"/>
</dbReference>
<organism evidence="9 10">
    <name type="scientific">Ditylenchus dipsaci</name>
    <dbReference type="NCBI Taxonomy" id="166011"/>
    <lineage>
        <taxon>Eukaryota</taxon>
        <taxon>Metazoa</taxon>
        <taxon>Ecdysozoa</taxon>
        <taxon>Nematoda</taxon>
        <taxon>Chromadorea</taxon>
        <taxon>Rhabditida</taxon>
        <taxon>Tylenchina</taxon>
        <taxon>Tylenchomorpha</taxon>
        <taxon>Sphaerularioidea</taxon>
        <taxon>Anguinidae</taxon>
        <taxon>Anguininae</taxon>
        <taxon>Ditylenchus</taxon>
    </lineage>
</organism>
<dbReference type="WBParaSite" id="jg13813">
    <property type="protein sequence ID" value="jg13813"/>
    <property type="gene ID" value="jg13813"/>
</dbReference>
<keyword evidence="3" id="KW-0378">Hydrolase</keyword>
<evidence type="ECO:0000256" key="4">
    <source>
        <dbReference type="ARBA" id="ARBA00022807"/>
    </source>
</evidence>
<dbReference type="GO" id="GO:0006508">
    <property type="term" value="P:proteolysis"/>
    <property type="evidence" value="ECO:0007669"/>
    <property type="project" value="UniProtKB-KW"/>
</dbReference>
<accession>A0A915CZ70</accession>
<dbReference type="AlphaFoldDB" id="A0A915CZ70"/>